<dbReference type="Proteomes" id="UP000193067">
    <property type="component" value="Unassembled WGS sequence"/>
</dbReference>
<evidence type="ECO:0008006" key="3">
    <source>
        <dbReference type="Google" id="ProtNLM"/>
    </source>
</evidence>
<keyword evidence="2" id="KW-1185">Reference proteome</keyword>
<sequence>MALQSLLLAFSDRTSRQCRPILDREGRVFAVLGGCPRDSGWSDVNDDVCRICEEGRAAYAATSQQASHRRGNYTAVSVGISFGGGQKRVSNLAHAKHNQAVIGSLLQQTSIRRIAAFGDIGLLRLFGPRLHRHYEATLSSVCEHHPELRRNFDRSAFSCSTFNLGPQTRTVPHRDHLNLPYGWCAITAFGNFDPKQGGHIILWDLRMVIEFPPGSTILIPSAILMHSNTAIAPEERRYSFTQYTPGGVFRWVASGFQTVKEAGLSARSLNAAGRKRWEEGVGLLSLWSELCAE</sequence>
<proteinExistence type="predicted"/>
<accession>A0A1Y2J426</accession>
<reference evidence="1 2" key="1">
    <citation type="journal article" date="2015" name="Biotechnol. Biofuels">
        <title>Enhanced degradation of softwood versus hardwood by the white-rot fungus Pycnoporus coccineus.</title>
        <authorList>
            <person name="Couturier M."/>
            <person name="Navarro D."/>
            <person name="Chevret D."/>
            <person name="Henrissat B."/>
            <person name="Piumi F."/>
            <person name="Ruiz-Duenas F.J."/>
            <person name="Martinez A.T."/>
            <person name="Grigoriev I.V."/>
            <person name="Riley R."/>
            <person name="Lipzen A."/>
            <person name="Berrin J.G."/>
            <person name="Master E.R."/>
            <person name="Rosso M.N."/>
        </authorList>
    </citation>
    <scope>NUCLEOTIDE SEQUENCE [LARGE SCALE GENOMIC DNA]</scope>
    <source>
        <strain evidence="1 2">BRFM310</strain>
    </source>
</reference>
<dbReference type="EMBL" id="KZ084087">
    <property type="protein sequence ID" value="OSD08126.1"/>
    <property type="molecule type" value="Genomic_DNA"/>
</dbReference>
<name>A0A1Y2J426_TRAC3</name>
<dbReference type="AlphaFoldDB" id="A0A1Y2J426"/>
<organism evidence="1 2">
    <name type="scientific">Trametes coccinea (strain BRFM310)</name>
    <name type="common">Pycnoporus coccineus</name>
    <dbReference type="NCBI Taxonomy" id="1353009"/>
    <lineage>
        <taxon>Eukaryota</taxon>
        <taxon>Fungi</taxon>
        <taxon>Dikarya</taxon>
        <taxon>Basidiomycota</taxon>
        <taxon>Agaricomycotina</taxon>
        <taxon>Agaricomycetes</taxon>
        <taxon>Polyporales</taxon>
        <taxon>Polyporaceae</taxon>
        <taxon>Trametes</taxon>
    </lineage>
</organism>
<protein>
    <recommendedName>
        <fullName evidence="3">Prolyl 4-hydroxylase alpha subunit Fe(2+) 2OG dioxygenase domain-containing protein</fullName>
    </recommendedName>
</protein>
<dbReference type="OrthoDB" id="2797114at2759"/>
<evidence type="ECO:0000313" key="1">
    <source>
        <dbReference type="EMBL" id="OSD08126.1"/>
    </source>
</evidence>
<gene>
    <name evidence="1" type="ORF">PYCCODRAFT_1358115</name>
</gene>
<dbReference type="STRING" id="1353009.A0A1Y2J426"/>
<evidence type="ECO:0000313" key="2">
    <source>
        <dbReference type="Proteomes" id="UP000193067"/>
    </source>
</evidence>
<dbReference type="Gene3D" id="3.60.130.30">
    <property type="match status" value="1"/>
</dbReference>